<dbReference type="AlphaFoldDB" id="A0A5N5MET6"/>
<dbReference type="InterPro" id="IPR029052">
    <property type="entry name" value="Metallo-depent_PP-like"/>
</dbReference>
<feature type="domain" description="Calcineurin-like phosphoesterase" evidence="1">
    <location>
        <begin position="43"/>
        <end position="238"/>
    </location>
</feature>
<dbReference type="InterPro" id="IPR027629">
    <property type="entry name" value="DevT-like"/>
</dbReference>
<evidence type="ECO:0000313" key="4">
    <source>
        <dbReference type="Proteomes" id="UP000326939"/>
    </source>
</evidence>
<dbReference type="CDD" id="cd07397">
    <property type="entry name" value="MPP_NostocDevT-like"/>
    <property type="match status" value="1"/>
</dbReference>
<dbReference type="Proteomes" id="UP000326939">
    <property type="component" value="Chromosome 6"/>
</dbReference>
<dbReference type="InterPro" id="IPR004843">
    <property type="entry name" value="Calcineurin-like_PHP"/>
</dbReference>
<reference evidence="3" key="3">
    <citation type="submission" date="2019-05" db="EMBL/GenBank/DDBJ databases">
        <authorList>
            <person name="Zhang R."/>
        </authorList>
    </citation>
    <scope>NUCLEOTIDE SEQUENCE [LARGE SCALE GENOMIC DNA]</scope>
    <source>
        <strain evidence="3">Br00</strain>
        <tissue evidence="3">Leaf</tissue>
    </source>
</reference>
<sequence length="498" mass="54229">MVMISLSALIHAPSPCFLSATHRSTSSPDPTTVRSSSMAASARIAVVGDVHDDWNLEEDSKALQLLQDFLSESNMCLHVQCSQIWFSSQAGDFGNENVELVQSIADLNLPKVVILGNHDAWKTQHFSGKRKDGVQRQLECLGEEHVAYKRLDFPTLKLSVVGGRPFSCGGEQIFRRSLLSARYGVQDMDGSADRIYNAALGTPEDHMVIFLAHNGPTGLGSNLNDICGKDWVFGGGDHGDPGTDVRMFLRASSVTDTTCNLFALYHGKLFHSTILTRAFSGTDLAQAVSRVKETTKINTPLVVFGHMHKELAYGNGLRKMIAVGADKTIYLNGAIVPRVRRLVVEQGTDSTNSMNNETSVISPGSRGTLRAFTLVEILEGRVDKIAETWVSVIDDETALEEEHLEAGTKQSSSMAQLQMLNSPVIAHVSATKWTNDYTSHPNSQLGLSSRSSFKKTFSCTDIERPCMDPDGSDLVGAQMPYMASGLKVGRQCFPLCGP</sequence>
<dbReference type="Gene3D" id="3.60.21.10">
    <property type="match status" value="1"/>
</dbReference>
<evidence type="ECO:0000313" key="2">
    <source>
        <dbReference type="EMBL" id="KAB5552811.1"/>
    </source>
</evidence>
<dbReference type="SUPFAM" id="SSF56300">
    <property type="entry name" value="Metallo-dependent phosphatases"/>
    <property type="match status" value="1"/>
</dbReference>
<name>A0A5N5MET6_9ROSI</name>
<dbReference type="PANTHER" id="PTHR35769">
    <property type="entry name" value="CALCINEURIN-LIKE METALLO-PHOSPHOESTERASE SUPERFAMILY PROTEIN"/>
    <property type="match status" value="1"/>
</dbReference>
<organism evidence="3 4">
    <name type="scientific">Salix brachista</name>
    <dbReference type="NCBI Taxonomy" id="2182728"/>
    <lineage>
        <taxon>Eukaryota</taxon>
        <taxon>Viridiplantae</taxon>
        <taxon>Streptophyta</taxon>
        <taxon>Embryophyta</taxon>
        <taxon>Tracheophyta</taxon>
        <taxon>Spermatophyta</taxon>
        <taxon>Magnoliopsida</taxon>
        <taxon>eudicotyledons</taxon>
        <taxon>Gunneridae</taxon>
        <taxon>Pentapetalae</taxon>
        <taxon>rosids</taxon>
        <taxon>fabids</taxon>
        <taxon>Malpighiales</taxon>
        <taxon>Salicaceae</taxon>
        <taxon>Saliceae</taxon>
        <taxon>Salix</taxon>
    </lineage>
</organism>
<evidence type="ECO:0000259" key="1">
    <source>
        <dbReference type="Pfam" id="PF00149"/>
    </source>
</evidence>
<dbReference type="PANTHER" id="PTHR35769:SF2">
    <property type="entry name" value="CALCINEURIN-LIKE METALLO-PHOSPHOESTERASE SUPERFAMILY PROTEIN"/>
    <property type="match status" value="1"/>
</dbReference>
<dbReference type="EMBL" id="VDCV01000006">
    <property type="protein sequence ID" value="KAB5552811.1"/>
    <property type="molecule type" value="Genomic_DNA"/>
</dbReference>
<gene>
    <name evidence="2" type="ORF">DKX38_010122</name>
    <name evidence="3" type="ORF">DKX38_010134</name>
</gene>
<reference evidence="4" key="1">
    <citation type="journal article" date="2019" name="Gigascience">
        <title>De novo genome assembly of the endangered Acer yangbiense, a plant species with extremely small populations endemic to Yunnan Province, China.</title>
        <authorList>
            <person name="Yang J."/>
            <person name="Wariss H.M."/>
            <person name="Tao L."/>
            <person name="Zhang R."/>
            <person name="Yun Q."/>
            <person name="Hollingsworth P."/>
            <person name="Dao Z."/>
            <person name="Luo G."/>
            <person name="Guo H."/>
            <person name="Ma Y."/>
            <person name="Sun W."/>
        </authorList>
    </citation>
    <scope>NUCLEOTIDE SEQUENCE [LARGE SCALE GENOMIC DNA]</scope>
    <source>
        <strain evidence="4">cv. br00</strain>
    </source>
</reference>
<accession>A0A5N5MET6</accession>
<dbReference type="Pfam" id="PF00149">
    <property type="entry name" value="Metallophos"/>
    <property type="match status" value="1"/>
</dbReference>
<dbReference type="GO" id="GO:0016787">
    <property type="term" value="F:hydrolase activity"/>
    <property type="evidence" value="ECO:0007669"/>
    <property type="project" value="InterPro"/>
</dbReference>
<comment type="caution">
    <text evidence="3">The sequence shown here is derived from an EMBL/GenBank/DDBJ whole genome shotgun (WGS) entry which is preliminary data.</text>
</comment>
<reference evidence="3" key="2">
    <citation type="journal article" date="2019" name="Nat. Commun.">
        <title>Genome-wide analysis of Cushion willow provides insights into alpine plant divergence in a biodiversity hotspot.</title>
        <authorList>
            <person name="Chen J.H."/>
            <person name="Huang Y."/>
            <person name="Brachi B."/>
            <person name="Yun Q.Z."/>
            <person name="Zhang W."/>
            <person name="Lu W."/>
            <person name="Li H.N."/>
            <person name="Li W.Q."/>
            <person name="Sun X.D."/>
            <person name="Wang G.Y."/>
            <person name="He J."/>
            <person name="Zhou Z."/>
            <person name="Chen K.Y."/>
            <person name="Ji Y.H."/>
            <person name="Shi M.M."/>
            <person name="Sun W.G."/>
            <person name="Yang Y.P."/>
            <person name="Zhang R.G."/>
            <person name="Abbott R.J."/>
            <person name="Sun H."/>
        </authorList>
    </citation>
    <scope>NUCLEOTIDE SEQUENCE</scope>
    <source>
        <strain evidence="3">Br00</strain>
        <tissue evidence="3">Leaf</tissue>
    </source>
</reference>
<keyword evidence="4" id="KW-1185">Reference proteome</keyword>
<proteinExistence type="predicted"/>
<evidence type="ECO:0000313" key="3">
    <source>
        <dbReference type="EMBL" id="KAB5552823.1"/>
    </source>
</evidence>
<dbReference type="EMBL" id="VDCV01000006">
    <property type="protein sequence ID" value="KAB5552823.1"/>
    <property type="molecule type" value="Genomic_DNA"/>
</dbReference>
<protein>
    <recommendedName>
        <fullName evidence="1">Calcineurin-like phosphoesterase domain-containing protein</fullName>
    </recommendedName>
</protein>